<evidence type="ECO:0000256" key="1">
    <source>
        <dbReference type="SAM" id="MobiDB-lite"/>
    </source>
</evidence>
<dbReference type="AlphaFoldDB" id="M8AKP7"/>
<protein>
    <submittedName>
        <fullName evidence="2">Uncharacterized protein</fullName>
    </submittedName>
</protein>
<dbReference type="EMBL" id="KD096793">
    <property type="protein sequence ID" value="EMS61394.1"/>
    <property type="molecule type" value="Genomic_DNA"/>
</dbReference>
<sequence length="237" mass="25809">MPVSKQWTRVRTLGRGASGAEVFLAEDGVSGELFAPQAVESKWVSPKSTLDAAFWESESDTDEADDEPSHGAAERRISALACPASALPDWDSDEGWIDVLSGPTEAVAVPAKVTCGIIVDDAITSEEESIDPESGALDITVDVEYSSVLNAGQETYDDGSVSHHQSPENLASDQLVPYEEYGPTELDQMIQDEFFGSSDSDEEVDMIMLMSMQEEMDQQVEHILNFKGSIKEKRVIN</sequence>
<evidence type="ECO:0000313" key="2">
    <source>
        <dbReference type="EMBL" id="EMS61394.1"/>
    </source>
</evidence>
<organism evidence="2">
    <name type="scientific">Triticum urartu</name>
    <name type="common">Red wild einkorn</name>
    <name type="synonym">Crithodium urartu</name>
    <dbReference type="NCBI Taxonomy" id="4572"/>
    <lineage>
        <taxon>Eukaryota</taxon>
        <taxon>Viridiplantae</taxon>
        <taxon>Streptophyta</taxon>
        <taxon>Embryophyta</taxon>
        <taxon>Tracheophyta</taxon>
        <taxon>Spermatophyta</taxon>
        <taxon>Magnoliopsida</taxon>
        <taxon>Liliopsida</taxon>
        <taxon>Poales</taxon>
        <taxon>Poaceae</taxon>
        <taxon>BOP clade</taxon>
        <taxon>Pooideae</taxon>
        <taxon>Triticodae</taxon>
        <taxon>Triticeae</taxon>
        <taxon>Triticinae</taxon>
        <taxon>Triticum</taxon>
    </lineage>
</organism>
<feature type="compositionally biased region" description="Acidic residues" evidence="1">
    <location>
        <begin position="57"/>
        <end position="66"/>
    </location>
</feature>
<name>M8AKP7_TRIUA</name>
<dbReference type="OMA" id="PYEEYGP"/>
<dbReference type="STRING" id="4572.M8AKP7"/>
<proteinExistence type="predicted"/>
<accession>M8AKP7</accession>
<feature type="region of interest" description="Disordered" evidence="1">
    <location>
        <begin position="55"/>
        <end position="74"/>
    </location>
</feature>
<reference evidence="2" key="1">
    <citation type="journal article" date="2013" name="Nature">
        <title>Draft genome of the wheat A-genome progenitor Triticum urartu.</title>
        <authorList>
            <person name="Ling H.Q."/>
            <person name="Zhao S."/>
            <person name="Liu D."/>
            <person name="Wang J."/>
            <person name="Sun H."/>
            <person name="Zhang C."/>
            <person name="Fan H."/>
            <person name="Li D."/>
            <person name="Dong L."/>
            <person name="Tao Y."/>
            <person name="Gao C."/>
            <person name="Wu H."/>
            <person name="Li Y."/>
            <person name="Cui Y."/>
            <person name="Guo X."/>
            <person name="Zheng S."/>
            <person name="Wang B."/>
            <person name="Yu K."/>
            <person name="Liang Q."/>
            <person name="Yang W."/>
            <person name="Lou X."/>
            <person name="Chen J."/>
            <person name="Feng M."/>
            <person name="Jian J."/>
            <person name="Zhang X."/>
            <person name="Luo G."/>
            <person name="Jiang Y."/>
            <person name="Liu J."/>
            <person name="Wang Z."/>
            <person name="Sha Y."/>
            <person name="Zhang B."/>
            <person name="Wu H."/>
            <person name="Tang D."/>
            <person name="Shen Q."/>
            <person name="Xue P."/>
            <person name="Zou S."/>
            <person name="Wang X."/>
            <person name="Liu X."/>
            <person name="Wang F."/>
            <person name="Yang Y."/>
            <person name="An X."/>
            <person name="Dong Z."/>
            <person name="Zhang K."/>
            <person name="Zhang X."/>
            <person name="Luo M.C."/>
            <person name="Dvorak J."/>
            <person name="Tong Y."/>
            <person name="Wang J."/>
            <person name="Yang H."/>
            <person name="Li Z."/>
            <person name="Wang D."/>
            <person name="Zhang A."/>
            <person name="Wang J."/>
        </authorList>
    </citation>
    <scope>NUCLEOTIDE SEQUENCE</scope>
</reference>
<gene>
    <name evidence="2" type="ORF">TRIUR3_09238</name>
</gene>